<reference evidence="3" key="1">
    <citation type="journal article" date="2020" name="Nature">
        <title>Giant virus diversity and host interactions through global metagenomics.</title>
        <authorList>
            <person name="Schulz F."/>
            <person name="Roux S."/>
            <person name="Paez-Espino D."/>
            <person name="Jungbluth S."/>
            <person name="Walsh D.A."/>
            <person name="Denef V.J."/>
            <person name="McMahon K.D."/>
            <person name="Konstantinidis K.T."/>
            <person name="Eloe-Fadrosh E.A."/>
            <person name="Kyrpides N.C."/>
            <person name="Woyke T."/>
        </authorList>
    </citation>
    <scope>NUCLEOTIDE SEQUENCE</scope>
    <source>
        <strain evidence="3">GVMAG-S-1102113-118</strain>
    </source>
</reference>
<name>A0A6C0KC82_9ZZZZ</name>
<feature type="domain" description="Myb-like" evidence="1">
    <location>
        <begin position="13"/>
        <end position="57"/>
    </location>
</feature>
<dbReference type="PROSITE" id="PS51294">
    <property type="entry name" value="HTH_MYB"/>
    <property type="match status" value="1"/>
</dbReference>
<dbReference type="SMART" id="SM00717">
    <property type="entry name" value="SANT"/>
    <property type="match status" value="2"/>
</dbReference>
<dbReference type="GO" id="GO:0000981">
    <property type="term" value="F:DNA-binding transcription factor activity, RNA polymerase II-specific"/>
    <property type="evidence" value="ECO:0007669"/>
    <property type="project" value="TreeGrafter"/>
</dbReference>
<dbReference type="GO" id="GO:0000978">
    <property type="term" value="F:RNA polymerase II cis-regulatory region sequence-specific DNA binding"/>
    <property type="evidence" value="ECO:0007669"/>
    <property type="project" value="TreeGrafter"/>
</dbReference>
<organism evidence="3">
    <name type="scientific">viral metagenome</name>
    <dbReference type="NCBI Taxonomy" id="1070528"/>
    <lineage>
        <taxon>unclassified sequences</taxon>
        <taxon>metagenomes</taxon>
        <taxon>organismal metagenomes</taxon>
    </lineage>
</organism>
<accession>A0A6C0KC82</accession>
<dbReference type="Pfam" id="PF00249">
    <property type="entry name" value="Myb_DNA-binding"/>
    <property type="match status" value="1"/>
</dbReference>
<sequence>MASLRNLKCEDRPWTREEDRTVWGLCNWPGPTDWDIAMRVLPGRSEEAITSRFLDYMQPQRQSFKPEKVRSFSKWSKEEDVKALMTCEGDVDANWDVVSRILPGRTPNQVKSRYLNHLRPWTAQEKDIIALHIKQGSSLKILVPLLPRHKITAISAERKRHSTSQSCDD</sequence>
<protein>
    <submittedName>
        <fullName evidence="3">Uncharacterized protein</fullName>
    </submittedName>
</protein>
<feature type="domain" description="HTH myb-type" evidence="2">
    <location>
        <begin position="93"/>
        <end position="122"/>
    </location>
</feature>
<dbReference type="InterPro" id="IPR009057">
    <property type="entry name" value="Homeodomain-like_sf"/>
</dbReference>
<dbReference type="InterPro" id="IPR001005">
    <property type="entry name" value="SANT/Myb"/>
</dbReference>
<evidence type="ECO:0000259" key="2">
    <source>
        <dbReference type="PROSITE" id="PS51294"/>
    </source>
</evidence>
<evidence type="ECO:0000313" key="3">
    <source>
        <dbReference type="EMBL" id="QHU14327.1"/>
    </source>
</evidence>
<dbReference type="EMBL" id="MN740839">
    <property type="protein sequence ID" value="QHU14327.1"/>
    <property type="molecule type" value="Genomic_DNA"/>
</dbReference>
<proteinExistence type="predicted"/>
<dbReference type="PANTHER" id="PTHR45614">
    <property type="entry name" value="MYB PROTEIN-RELATED"/>
    <property type="match status" value="1"/>
</dbReference>
<dbReference type="CDD" id="cd00167">
    <property type="entry name" value="SANT"/>
    <property type="match status" value="1"/>
</dbReference>
<dbReference type="GO" id="GO:0005634">
    <property type="term" value="C:nucleus"/>
    <property type="evidence" value="ECO:0007669"/>
    <property type="project" value="TreeGrafter"/>
</dbReference>
<feature type="domain" description="Myb-like" evidence="1">
    <location>
        <begin position="73"/>
        <end position="118"/>
    </location>
</feature>
<evidence type="ECO:0000259" key="1">
    <source>
        <dbReference type="PROSITE" id="PS50090"/>
    </source>
</evidence>
<dbReference type="SUPFAM" id="SSF46689">
    <property type="entry name" value="Homeodomain-like"/>
    <property type="match status" value="2"/>
</dbReference>
<dbReference type="InterPro" id="IPR017930">
    <property type="entry name" value="Myb_dom"/>
</dbReference>
<dbReference type="Gene3D" id="1.10.10.60">
    <property type="entry name" value="Homeodomain-like"/>
    <property type="match status" value="1"/>
</dbReference>
<dbReference type="InterPro" id="IPR050560">
    <property type="entry name" value="MYB_TF"/>
</dbReference>
<dbReference type="PROSITE" id="PS50090">
    <property type="entry name" value="MYB_LIKE"/>
    <property type="match status" value="2"/>
</dbReference>
<dbReference type="AlphaFoldDB" id="A0A6C0KC82"/>